<evidence type="ECO:0000313" key="4">
    <source>
        <dbReference type="Proteomes" id="UP000577408"/>
    </source>
</evidence>
<dbReference type="InterPro" id="IPR050832">
    <property type="entry name" value="Bact_Acetyltransf"/>
</dbReference>
<dbReference type="CDD" id="cd04301">
    <property type="entry name" value="NAT_SF"/>
    <property type="match status" value="1"/>
</dbReference>
<evidence type="ECO:0000256" key="2">
    <source>
        <dbReference type="ARBA" id="ARBA00023315"/>
    </source>
</evidence>
<dbReference type="InterPro" id="IPR016181">
    <property type="entry name" value="Acyl_CoA_acyltransferase"/>
</dbReference>
<dbReference type="PANTHER" id="PTHR43877">
    <property type="entry name" value="AMINOALKYLPHOSPHONATE N-ACETYLTRANSFERASE-RELATED-RELATED"/>
    <property type="match status" value="1"/>
</dbReference>
<keyword evidence="2" id="KW-0012">Acyltransferase</keyword>
<proteinExistence type="predicted"/>
<keyword evidence="1 3" id="KW-0808">Transferase</keyword>
<sequence>MNATIRPAGAKDAAAVADVHNRSRAETFRGHIPDAVLNNHEPLEREWAKYFQRPDGRVYLAEVDGRPVGMAYGIPGGEHGERTELRNLYLLAEAAGSGIAPRLMDAVVHPGEPAFLWVAEFNERAQAFYRKHGYRFDGEETHHAGDGITLKRMVRD</sequence>
<dbReference type="AlphaFoldDB" id="A0A7H0K8Z4"/>
<dbReference type="Gene3D" id="3.40.630.30">
    <property type="match status" value="1"/>
</dbReference>
<accession>A0A7H0K8Z4</accession>
<dbReference type="Proteomes" id="UP000577408">
    <property type="component" value="Unassembled WGS sequence"/>
</dbReference>
<protein>
    <submittedName>
        <fullName evidence="3">GNAT family N-acetyltransferase</fullName>
    </submittedName>
</protein>
<dbReference type="Pfam" id="PF00583">
    <property type="entry name" value="Acetyltransf_1"/>
    <property type="match status" value="1"/>
</dbReference>
<dbReference type="EMBL" id="JABFED010000002">
    <property type="protein sequence ID" value="MBA1837206.1"/>
    <property type="molecule type" value="Genomic_DNA"/>
</dbReference>
<comment type="caution">
    <text evidence="3">The sequence shown here is derived from an EMBL/GenBank/DDBJ whole genome shotgun (WGS) entry which is preliminary data.</text>
</comment>
<dbReference type="GO" id="GO:0016747">
    <property type="term" value="F:acyltransferase activity, transferring groups other than amino-acyl groups"/>
    <property type="evidence" value="ECO:0007669"/>
    <property type="project" value="InterPro"/>
</dbReference>
<keyword evidence="4" id="KW-1185">Reference proteome</keyword>
<dbReference type="InterPro" id="IPR000182">
    <property type="entry name" value="GNAT_dom"/>
</dbReference>
<dbReference type="PROSITE" id="PS51186">
    <property type="entry name" value="GNAT"/>
    <property type="match status" value="1"/>
</dbReference>
<evidence type="ECO:0000313" key="3">
    <source>
        <dbReference type="EMBL" id="MBA1837206.1"/>
    </source>
</evidence>
<reference evidence="3 4" key="1">
    <citation type="submission" date="2020-05" db="EMBL/GenBank/DDBJ databases">
        <title>Descriptions of Corynebacterium xxxx sp. nov., Corynebacterium yyyy sp. nov. and Corynebacterium zzzz sp. nov.</title>
        <authorList>
            <person name="Zhang G."/>
        </authorList>
    </citation>
    <scope>NUCLEOTIDE SEQUENCE [LARGE SCALE GENOMIC DNA]</scope>
    <source>
        <strain evidence="4">zg-913</strain>
    </source>
</reference>
<organism evidence="3 4">
    <name type="scientific">Corynebacterium wankanglinii</name>
    <dbReference type="NCBI Taxonomy" id="2735136"/>
    <lineage>
        <taxon>Bacteria</taxon>
        <taxon>Bacillati</taxon>
        <taxon>Actinomycetota</taxon>
        <taxon>Actinomycetes</taxon>
        <taxon>Mycobacteriales</taxon>
        <taxon>Corynebacteriaceae</taxon>
        <taxon>Corynebacterium</taxon>
    </lineage>
</organism>
<dbReference type="RefSeq" id="WP_181191905.1">
    <property type="nucleotide sequence ID" value="NZ_JABFED010000002.1"/>
</dbReference>
<gene>
    <name evidence="3" type="ORF">HMA55_04700</name>
</gene>
<name>A0A7H0K8Z4_9CORY</name>
<evidence type="ECO:0000256" key="1">
    <source>
        <dbReference type="ARBA" id="ARBA00022679"/>
    </source>
</evidence>
<dbReference type="SUPFAM" id="SSF55729">
    <property type="entry name" value="Acyl-CoA N-acyltransferases (Nat)"/>
    <property type="match status" value="1"/>
</dbReference>